<evidence type="ECO:0000313" key="2">
    <source>
        <dbReference type="Proteomes" id="UP000666369"/>
    </source>
</evidence>
<comment type="caution">
    <text evidence="1">The sequence shown here is derived from an EMBL/GenBank/DDBJ whole genome shotgun (WGS) entry which is preliminary data.</text>
</comment>
<dbReference type="Proteomes" id="UP000666369">
    <property type="component" value="Unassembled WGS sequence"/>
</dbReference>
<reference evidence="2" key="1">
    <citation type="submission" date="2023-07" db="EMBL/GenBank/DDBJ databases">
        <title>Duganella aceri sp. nov., isolated from tree sap.</title>
        <authorList>
            <person name="Kim I.S."/>
        </authorList>
    </citation>
    <scope>NUCLEOTIDE SEQUENCE [LARGE SCALE GENOMIC DNA]</scope>
    <source>
        <strain evidence="2">SAP-35</strain>
    </source>
</reference>
<name>A0ABX0FQ25_9BURK</name>
<keyword evidence="2" id="KW-1185">Reference proteome</keyword>
<protein>
    <submittedName>
        <fullName evidence="1">Uncharacterized protein</fullName>
    </submittedName>
</protein>
<organism evidence="1 2">
    <name type="scientific">Duganella aceris</name>
    <dbReference type="NCBI Taxonomy" id="2703883"/>
    <lineage>
        <taxon>Bacteria</taxon>
        <taxon>Pseudomonadati</taxon>
        <taxon>Pseudomonadota</taxon>
        <taxon>Betaproteobacteria</taxon>
        <taxon>Burkholderiales</taxon>
        <taxon>Oxalobacteraceae</taxon>
        <taxon>Telluria group</taxon>
        <taxon>Duganella</taxon>
    </lineage>
</organism>
<evidence type="ECO:0000313" key="1">
    <source>
        <dbReference type="EMBL" id="NGZ86624.1"/>
    </source>
</evidence>
<dbReference type="EMBL" id="JAADJT010000009">
    <property type="protein sequence ID" value="NGZ86624.1"/>
    <property type="molecule type" value="Genomic_DNA"/>
</dbReference>
<sequence>MNSRYIAIAALLGFVAWSYIRIPASAILSVRIGQTFDEVVRSSTFPVIASSNIPNHPNGSGATWVQEPAVVIKFNDPIHGFTLPATTFAAIGYMDQKVDDISTSPMLKKVTFDQAMTTLEILQHQFQAGGWQPELNTQWFDLTSQGRKQLREHVRNGSNNFMKTAMLVVPEKYEMTFRLWCADSCDSTIGLDRYLIDIGISADIKSEIRKRNAFESRK</sequence>
<proteinExistence type="predicted"/>
<dbReference type="RefSeq" id="WP_166106462.1">
    <property type="nucleotide sequence ID" value="NZ_JAADJT010000009.1"/>
</dbReference>
<accession>A0ABX0FQ25</accession>
<gene>
    <name evidence="1" type="ORF">GW587_20470</name>
</gene>